<keyword evidence="2" id="KW-0812">Transmembrane</keyword>
<keyword evidence="2" id="KW-0472">Membrane</keyword>
<accession>A0A6J1UWH2</accession>
<organism evidence="3 4">
    <name type="scientific">Notechis scutatus</name>
    <name type="common">mainland tiger snake</name>
    <dbReference type="NCBI Taxonomy" id="8663"/>
    <lineage>
        <taxon>Eukaryota</taxon>
        <taxon>Metazoa</taxon>
        <taxon>Chordata</taxon>
        <taxon>Craniata</taxon>
        <taxon>Vertebrata</taxon>
        <taxon>Euteleostomi</taxon>
        <taxon>Lepidosauria</taxon>
        <taxon>Squamata</taxon>
        <taxon>Bifurcata</taxon>
        <taxon>Unidentata</taxon>
        <taxon>Episquamata</taxon>
        <taxon>Toxicofera</taxon>
        <taxon>Serpentes</taxon>
        <taxon>Colubroidea</taxon>
        <taxon>Elapidae</taxon>
        <taxon>Hydrophiinae</taxon>
        <taxon>Notechis</taxon>
    </lineage>
</organism>
<dbReference type="RefSeq" id="XP_026535321.1">
    <property type="nucleotide sequence ID" value="XM_026679536.1"/>
</dbReference>
<dbReference type="GeneID" id="113419920"/>
<gene>
    <name evidence="4" type="primary">LOC113419920</name>
</gene>
<protein>
    <submittedName>
        <fullName evidence="4">Uncharacterized protein LOC113419920</fullName>
    </submittedName>
</protein>
<keyword evidence="2" id="KW-1133">Transmembrane helix</keyword>
<evidence type="ECO:0000313" key="3">
    <source>
        <dbReference type="Proteomes" id="UP000504612"/>
    </source>
</evidence>
<evidence type="ECO:0000256" key="2">
    <source>
        <dbReference type="SAM" id="Phobius"/>
    </source>
</evidence>
<proteinExistence type="predicted"/>
<evidence type="ECO:0000256" key="1">
    <source>
        <dbReference type="SAM" id="Coils"/>
    </source>
</evidence>
<dbReference type="KEGG" id="nss:113419920"/>
<dbReference type="AlphaFoldDB" id="A0A6J1UWH2"/>
<dbReference type="Proteomes" id="UP000504612">
    <property type="component" value="Unplaced"/>
</dbReference>
<sequence length="317" mass="37370">MNMALSRSSKLKQGSPGNFEDENAWLQEWIHEELAHGEVWQKEYEALLRHQAQLCTLLQTKSLKPLEKKTQALQEELEEIQGVLQEYRNRSRQRQLHIQKQEKENQKMAEIVKELEKKVFKQQMDEQSNKDALKELRSEGNELKRHLFEWEAKWQTKYDRIRQKQQHIEKLSTVIQELSLKSQELHQNIIFLEDSVVEVQQEIALLEKDALSGEMVTSAGGFLWEEQVCDQMKRLPSLELYRITSKEYCSSITFPRPTLRAAWRLLWASAKVLLLILLLVLPLHFFHGGYSRQPCLQLHSTPLLYLQSKRLFPPLTS</sequence>
<keyword evidence="1" id="KW-0175">Coiled coil</keyword>
<keyword evidence="3" id="KW-1185">Reference proteome</keyword>
<reference evidence="4" key="1">
    <citation type="submission" date="2025-08" db="UniProtKB">
        <authorList>
            <consortium name="RefSeq"/>
        </authorList>
    </citation>
    <scope>IDENTIFICATION</scope>
</reference>
<evidence type="ECO:0000313" key="4">
    <source>
        <dbReference type="RefSeq" id="XP_026535321.1"/>
    </source>
</evidence>
<feature type="coiled-coil region" evidence="1">
    <location>
        <begin position="63"/>
        <end position="209"/>
    </location>
</feature>
<feature type="transmembrane region" description="Helical" evidence="2">
    <location>
        <begin position="265"/>
        <end position="286"/>
    </location>
</feature>
<name>A0A6J1UWH2_9SAUR</name>